<evidence type="ECO:0000259" key="6">
    <source>
        <dbReference type="PROSITE" id="PS50893"/>
    </source>
</evidence>
<keyword evidence="3" id="KW-0547">Nucleotide-binding</keyword>
<evidence type="ECO:0000256" key="1">
    <source>
        <dbReference type="ARBA" id="ARBA00005417"/>
    </source>
</evidence>
<dbReference type="STRING" id="1685378.AVO44_03425"/>
<comment type="similarity">
    <text evidence="1">Belongs to the ABC transporter superfamily.</text>
</comment>
<dbReference type="InterPro" id="IPR003593">
    <property type="entry name" value="AAA+_ATPase"/>
</dbReference>
<name>A0A0X3U3B3_9RHOB</name>
<proteinExistence type="inferred from homology"/>
<dbReference type="AlphaFoldDB" id="A0A0X3U3B3"/>
<dbReference type="GO" id="GO:0005524">
    <property type="term" value="F:ATP binding"/>
    <property type="evidence" value="ECO:0007669"/>
    <property type="project" value="UniProtKB-KW"/>
</dbReference>
<feature type="domain" description="ABC transporter" evidence="6">
    <location>
        <begin position="4"/>
        <end position="234"/>
    </location>
</feature>
<dbReference type="RefSeq" id="WP_068332480.1">
    <property type="nucleotide sequence ID" value="NZ_LQBP01000001.1"/>
</dbReference>
<evidence type="ECO:0000256" key="4">
    <source>
        <dbReference type="ARBA" id="ARBA00022840"/>
    </source>
</evidence>
<sequence length="236" mass="25328">MSLLETHALTASYGDFQALFGVDIRLEEGEAVAIIGANGAGKSTLMRSISGVLINETDQVQFDGQPIGHLTADEIMARGVAMVPEGRRLFPSLSVEENLLIGTYGRKVAGHWSLETVYDLFPILQERRNHPGTALSGGQQQMVAIGRALMSNPRVLLCDEISLGLAPVVIKDIYAAVPRIQDAGASLIVVEQDIGQAMKVSDRVYCMMEGRVTLEGAADTLSREAIHDAYFGGATI</sequence>
<dbReference type="Proteomes" id="UP000053690">
    <property type="component" value="Unassembled WGS sequence"/>
</dbReference>
<keyword evidence="2" id="KW-0813">Transport</keyword>
<evidence type="ECO:0000313" key="7">
    <source>
        <dbReference type="EMBL" id="KUJ82319.1"/>
    </source>
</evidence>
<dbReference type="OrthoDB" id="9806149at2"/>
<protein>
    <submittedName>
        <fullName evidence="7">ABC transporter ATP-binding protein</fullName>
    </submittedName>
</protein>
<keyword evidence="5" id="KW-0029">Amino-acid transport</keyword>
<dbReference type="InterPro" id="IPR017871">
    <property type="entry name" value="ABC_transporter-like_CS"/>
</dbReference>
<dbReference type="SUPFAM" id="SSF52540">
    <property type="entry name" value="P-loop containing nucleoside triphosphate hydrolases"/>
    <property type="match status" value="1"/>
</dbReference>
<organism evidence="7 8">
    <name type="scientific">Ruegeria profundi</name>
    <dbReference type="NCBI Taxonomy" id="1685378"/>
    <lineage>
        <taxon>Bacteria</taxon>
        <taxon>Pseudomonadati</taxon>
        <taxon>Pseudomonadota</taxon>
        <taxon>Alphaproteobacteria</taxon>
        <taxon>Rhodobacterales</taxon>
        <taxon>Roseobacteraceae</taxon>
        <taxon>Ruegeria</taxon>
    </lineage>
</organism>
<evidence type="ECO:0000256" key="5">
    <source>
        <dbReference type="ARBA" id="ARBA00022970"/>
    </source>
</evidence>
<dbReference type="PANTHER" id="PTHR43820">
    <property type="entry name" value="HIGH-AFFINITY BRANCHED-CHAIN AMINO ACID TRANSPORT ATP-BINDING PROTEIN LIVF"/>
    <property type="match status" value="1"/>
</dbReference>
<dbReference type="PANTHER" id="PTHR43820:SF5">
    <property type="entry name" value="HIGH-AFFINITY BRANCHED-CHAIN AMINO ACID TRANSPORT ATP-BINDING PROTEIN"/>
    <property type="match status" value="1"/>
</dbReference>
<dbReference type="GO" id="GO:0015658">
    <property type="term" value="F:branched-chain amino acid transmembrane transporter activity"/>
    <property type="evidence" value="ECO:0007669"/>
    <property type="project" value="TreeGrafter"/>
</dbReference>
<dbReference type="EMBL" id="LQBP01000001">
    <property type="protein sequence ID" value="KUJ82319.1"/>
    <property type="molecule type" value="Genomic_DNA"/>
</dbReference>
<dbReference type="PROSITE" id="PS50893">
    <property type="entry name" value="ABC_TRANSPORTER_2"/>
    <property type="match status" value="1"/>
</dbReference>
<dbReference type="SMART" id="SM00382">
    <property type="entry name" value="AAA"/>
    <property type="match status" value="1"/>
</dbReference>
<dbReference type="PROSITE" id="PS00211">
    <property type="entry name" value="ABC_TRANSPORTER_1"/>
    <property type="match status" value="1"/>
</dbReference>
<dbReference type="GO" id="GO:0015807">
    <property type="term" value="P:L-amino acid transport"/>
    <property type="evidence" value="ECO:0007669"/>
    <property type="project" value="TreeGrafter"/>
</dbReference>
<dbReference type="InterPro" id="IPR027417">
    <property type="entry name" value="P-loop_NTPase"/>
</dbReference>
<evidence type="ECO:0000256" key="3">
    <source>
        <dbReference type="ARBA" id="ARBA00022741"/>
    </source>
</evidence>
<dbReference type="Pfam" id="PF00005">
    <property type="entry name" value="ABC_tran"/>
    <property type="match status" value="1"/>
</dbReference>
<reference evidence="8" key="1">
    <citation type="submission" date="2015-12" db="EMBL/GenBank/DDBJ databases">
        <authorList>
            <person name="Zhang G."/>
            <person name="Stingl U."/>
        </authorList>
    </citation>
    <scope>NUCLEOTIDE SEQUENCE [LARGE SCALE GENOMIC DNA]</scope>
    <source>
        <strain evidence="8">ZGT108</strain>
    </source>
</reference>
<dbReference type="InterPro" id="IPR003439">
    <property type="entry name" value="ABC_transporter-like_ATP-bd"/>
</dbReference>
<evidence type="ECO:0000313" key="8">
    <source>
        <dbReference type="Proteomes" id="UP000053690"/>
    </source>
</evidence>
<gene>
    <name evidence="7" type="ORF">AVO44_03425</name>
</gene>
<dbReference type="GO" id="GO:0016887">
    <property type="term" value="F:ATP hydrolysis activity"/>
    <property type="evidence" value="ECO:0007669"/>
    <property type="project" value="InterPro"/>
</dbReference>
<evidence type="ECO:0000256" key="2">
    <source>
        <dbReference type="ARBA" id="ARBA00022448"/>
    </source>
</evidence>
<keyword evidence="8" id="KW-1185">Reference proteome</keyword>
<keyword evidence="4 7" id="KW-0067">ATP-binding</keyword>
<dbReference type="CDD" id="cd03224">
    <property type="entry name" value="ABC_TM1139_LivF_branched"/>
    <property type="match status" value="1"/>
</dbReference>
<dbReference type="Gene3D" id="3.40.50.300">
    <property type="entry name" value="P-loop containing nucleotide triphosphate hydrolases"/>
    <property type="match status" value="1"/>
</dbReference>
<dbReference type="InterPro" id="IPR052156">
    <property type="entry name" value="BCAA_Transport_ATP-bd_LivF"/>
</dbReference>
<comment type="caution">
    <text evidence="7">The sequence shown here is derived from an EMBL/GenBank/DDBJ whole genome shotgun (WGS) entry which is preliminary data.</text>
</comment>
<accession>A0A0X3U3B3</accession>